<dbReference type="KEGG" id="mets:DK389_15855"/>
<evidence type="ECO:0008006" key="3">
    <source>
        <dbReference type="Google" id="ProtNLM"/>
    </source>
</evidence>
<dbReference type="PANTHER" id="PTHR13696">
    <property type="entry name" value="P-LOOP CONTAINING NUCLEOSIDE TRIPHOSPHATE HYDROLASE"/>
    <property type="match status" value="1"/>
</dbReference>
<dbReference type="InterPro" id="IPR050678">
    <property type="entry name" value="DNA_Partitioning_ATPase"/>
</dbReference>
<dbReference type="CDD" id="cd02042">
    <property type="entry name" value="ParAB_family"/>
    <property type="match status" value="1"/>
</dbReference>
<sequence>MRVVTMAARKGGAGKSTLSILLAALFARANLKTVLIDADAGQHTACAWSGQRELGWPLVVAAADPDELALLIGHARERMLDFCLIDTPAGRTTVTDAALAAADIVIVPTKCDVADRWALQATVDDVNALEKPYLVVPTEVPAKRLGIEALDLRRLRRDMADLGDALWDEQITDRRSISYDLAAGRVPSETDWSGLTNTECRALWRRIMDILQRPQPLS</sequence>
<name>A0A2U8W6J4_9HYPH</name>
<dbReference type="PANTHER" id="PTHR13696:SF96">
    <property type="entry name" value="COBQ_COBB_MIND_PARA NUCLEOTIDE BINDING DOMAIN-CONTAINING PROTEIN"/>
    <property type="match status" value="1"/>
</dbReference>
<dbReference type="Gene3D" id="3.40.50.300">
    <property type="entry name" value="P-loop containing nucleotide triphosphate hydrolases"/>
    <property type="match status" value="1"/>
</dbReference>
<dbReference type="PIRSF" id="PIRSF009320">
    <property type="entry name" value="Nuc_binding_HP_1000"/>
    <property type="match status" value="1"/>
</dbReference>
<dbReference type="RefSeq" id="WP_109890986.1">
    <property type="nucleotide sequence ID" value="NZ_CP029550.1"/>
</dbReference>
<dbReference type="InterPro" id="IPR009744">
    <property type="entry name" value="VirC1"/>
</dbReference>
<dbReference type="AlphaFoldDB" id="A0A2U8W6J4"/>
<dbReference type="Pfam" id="PF07015">
    <property type="entry name" value="VirC1"/>
    <property type="match status" value="1"/>
</dbReference>
<organism evidence="1 2">
    <name type="scientific">Methylobacterium durans</name>
    <dbReference type="NCBI Taxonomy" id="2202825"/>
    <lineage>
        <taxon>Bacteria</taxon>
        <taxon>Pseudomonadati</taxon>
        <taxon>Pseudomonadota</taxon>
        <taxon>Alphaproteobacteria</taxon>
        <taxon>Hyphomicrobiales</taxon>
        <taxon>Methylobacteriaceae</taxon>
        <taxon>Methylobacterium</taxon>
    </lineage>
</organism>
<accession>A0A2U8W6J4</accession>
<dbReference type="InterPro" id="IPR027417">
    <property type="entry name" value="P-loop_NTPase"/>
</dbReference>
<evidence type="ECO:0000313" key="2">
    <source>
        <dbReference type="Proteomes" id="UP000245926"/>
    </source>
</evidence>
<gene>
    <name evidence="1" type="ORF">DK389_15855</name>
</gene>
<protein>
    <recommendedName>
        <fullName evidence="3">ParA family protein</fullName>
    </recommendedName>
</protein>
<dbReference type="Proteomes" id="UP000245926">
    <property type="component" value="Chromosome"/>
</dbReference>
<evidence type="ECO:0000313" key="1">
    <source>
        <dbReference type="EMBL" id="AWN41713.1"/>
    </source>
</evidence>
<reference evidence="2" key="1">
    <citation type="submission" date="2018-05" db="EMBL/GenBank/DDBJ databases">
        <title>Complete Genome Sequence of Methylobacterium sp. 17SD2-17.</title>
        <authorList>
            <person name="Srinivasan S."/>
        </authorList>
    </citation>
    <scope>NUCLEOTIDE SEQUENCE [LARGE SCALE GENOMIC DNA]</scope>
    <source>
        <strain evidence="2">17SD2-17</strain>
    </source>
</reference>
<dbReference type="EMBL" id="CP029550">
    <property type="protein sequence ID" value="AWN41713.1"/>
    <property type="molecule type" value="Genomic_DNA"/>
</dbReference>
<keyword evidence="2" id="KW-1185">Reference proteome</keyword>
<proteinExistence type="predicted"/>
<dbReference type="OrthoDB" id="9804460at2"/>
<dbReference type="SUPFAM" id="SSF52540">
    <property type="entry name" value="P-loop containing nucleoside triphosphate hydrolases"/>
    <property type="match status" value="1"/>
</dbReference>